<feature type="domain" description="Bacterial type II secretion system protein E" evidence="2">
    <location>
        <begin position="92"/>
        <end position="284"/>
    </location>
</feature>
<reference evidence="3 4" key="1">
    <citation type="submission" date="2016-02" db="EMBL/GenBank/DDBJ databases">
        <title>Draft genome sequence of Thermodesulfatator sp. S606.</title>
        <authorList>
            <person name="Lai Q."/>
            <person name="Cao J."/>
            <person name="Dupont S."/>
            <person name="Shao Z."/>
            <person name="Jebbar M."/>
            <person name="Alain K."/>
        </authorList>
    </citation>
    <scope>NUCLEOTIDE SEQUENCE [LARGE SCALE GENOMIC DNA]</scope>
    <source>
        <strain evidence="3 4">S606</strain>
    </source>
</reference>
<comment type="caution">
    <text evidence="3">The sequence shown here is derived from an EMBL/GenBank/DDBJ whole genome shotgun (WGS) entry which is preliminary data.</text>
</comment>
<dbReference type="PANTHER" id="PTHR30486:SF16">
    <property type="entry name" value="TWITCHING MOTILITY PROTEIN PILT"/>
    <property type="match status" value="1"/>
</dbReference>
<accession>A0A177E8Z9</accession>
<dbReference type="AlphaFoldDB" id="A0A177E8Z9"/>
<dbReference type="OrthoDB" id="9805147at2"/>
<dbReference type="Pfam" id="PF00437">
    <property type="entry name" value="T2SSE"/>
    <property type="match status" value="1"/>
</dbReference>
<keyword evidence="4" id="KW-1185">Reference proteome</keyword>
<evidence type="ECO:0000256" key="1">
    <source>
        <dbReference type="ARBA" id="ARBA00006611"/>
    </source>
</evidence>
<dbReference type="Proteomes" id="UP000076964">
    <property type="component" value="Unassembled WGS sequence"/>
</dbReference>
<dbReference type="InterPro" id="IPR001482">
    <property type="entry name" value="T2SS/T4SS_dom"/>
</dbReference>
<name>A0A177E8Z9_9BACT</name>
<dbReference type="InterPro" id="IPR050921">
    <property type="entry name" value="T4SS_GSP_E_ATPase"/>
</dbReference>
<comment type="similarity">
    <text evidence="1">Belongs to the GSP E family.</text>
</comment>
<protein>
    <submittedName>
        <fullName evidence="3">Twitching motility protein</fullName>
    </submittedName>
</protein>
<dbReference type="InterPro" id="IPR027417">
    <property type="entry name" value="P-loop_NTPase"/>
</dbReference>
<organism evidence="3 4">
    <name type="scientific">Thermodesulfatator autotrophicus</name>
    <dbReference type="NCBI Taxonomy" id="1795632"/>
    <lineage>
        <taxon>Bacteria</taxon>
        <taxon>Pseudomonadati</taxon>
        <taxon>Thermodesulfobacteriota</taxon>
        <taxon>Thermodesulfobacteria</taxon>
        <taxon>Thermodesulfobacteriales</taxon>
        <taxon>Thermodesulfatatoraceae</taxon>
        <taxon>Thermodesulfatator</taxon>
    </lineage>
</organism>
<dbReference type="PANTHER" id="PTHR30486">
    <property type="entry name" value="TWITCHING MOTILITY PROTEIN PILT"/>
    <property type="match status" value="1"/>
</dbReference>
<dbReference type="Gene3D" id="3.40.50.300">
    <property type="entry name" value="P-loop containing nucleotide triphosphate hydrolases"/>
    <property type="match status" value="1"/>
</dbReference>
<evidence type="ECO:0000259" key="2">
    <source>
        <dbReference type="Pfam" id="PF00437"/>
    </source>
</evidence>
<dbReference type="InterPro" id="IPR006321">
    <property type="entry name" value="PilT/PilU"/>
</dbReference>
<gene>
    <name evidence="3" type="ORF">TH606_01600</name>
</gene>
<dbReference type="RefSeq" id="WP_068540948.1">
    <property type="nucleotide sequence ID" value="NZ_LSFI01000005.1"/>
</dbReference>
<sequence length="391" mass="44193">MIRPAELVELISRLAETRERISDLVFTPGRPLQVAADGKLFPVELPSFSLNKLTPFQTEVLALGLIGKQRRLLRDLLRTGSADFSYHLPDGTRFRVNVFSSQGAYSIVMRKLASRPPRIKDLGLPQACYKIAKEKAGIVLVTGATGQGKTTTLAAILEEINHKEPLHIITLEDPVEYVHPPVLSTFNQRELGRDFDTFANGLRAALRQAPHVILVGEIRDRDTMEVALSAAETGHLVFSTMHTVGAGNTINRILGFFNIDEERQVRMRLADTVRWIVGQKLIPKKEGGRVAIFDILYNNIRAKETIIKGEDENRTFYDIMTKGSPYHMQTFDQHLLYLYDKGIISEEVALAYCSRRDVVGRGIDLIKTKRGERTSDLEETLEIEIENRRKW</sequence>
<evidence type="ECO:0000313" key="3">
    <source>
        <dbReference type="EMBL" id="OAG28427.1"/>
    </source>
</evidence>
<dbReference type="GO" id="GO:0016887">
    <property type="term" value="F:ATP hydrolysis activity"/>
    <property type="evidence" value="ECO:0007669"/>
    <property type="project" value="InterPro"/>
</dbReference>
<dbReference type="Gene3D" id="3.30.450.90">
    <property type="match status" value="1"/>
</dbReference>
<dbReference type="STRING" id="1795632.TH606_01600"/>
<dbReference type="NCBIfam" id="TIGR01420">
    <property type="entry name" value="pilT_fam"/>
    <property type="match status" value="1"/>
</dbReference>
<dbReference type="SUPFAM" id="SSF52540">
    <property type="entry name" value="P-loop containing nucleoside triphosphate hydrolases"/>
    <property type="match status" value="1"/>
</dbReference>
<proteinExistence type="inferred from homology"/>
<dbReference type="CDD" id="cd01131">
    <property type="entry name" value="PilT"/>
    <property type="match status" value="1"/>
</dbReference>
<evidence type="ECO:0000313" key="4">
    <source>
        <dbReference type="Proteomes" id="UP000076964"/>
    </source>
</evidence>
<dbReference type="EMBL" id="LSFI01000005">
    <property type="protein sequence ID" value="OAG28427.1"/>
    <property type="molecule type" value="Genomic_DNA"/>
</dbReference>
<dbReference type="GO" id="GO:0005524">
    <property type="term" value="F:ATP binding"/>
    <property type="evidence" value="ECO:0007669"/>
    <property type="project" value="InterPro"/>
</dbReference>